<evidence type="ECO:0000259" key="4">
    <source>
        <dbReference type="Pfam" id="PF13458"/>
    </source>
</evidence>
<reference evidence="5 6" key="1">
    <citation type="submission" date="2016-10" db="EMBL/GenBank/DDBJ databases">
        <authorList>
            <person name="de Groot N.N."/>
        </authorList>
    </citation>
    <scope>NUCLEOTIDE SEQUENCE [LARGE SCALE GENOMIC DNA]</scope>
    <source>
        <strain evidence="5 6">CGMCC 4.3143</strain>
    </source>
</reference>
<gene>
    <name evidence="5" type="ORF">SAMN05216377_12431</name>
</gene>
<keyword evidence="2 3" id="KW-0732">Signal</keyword>
<feature type="domain" description="Leucine-binding protein" evidence="4">
    <location>
        <begin position="44"/>
        <end position="347"/>
    </location>
</feature>
<dbReference type="Gene3D" id="3.40.50.2300">
    <property type="match status" value="2"/>
</dbReference>
<proteinExistence type="inferred from homology"/>
<evidence type="ECO:0000256" key="1">
    <source>
        <dbReference type="ARBA" id="ARBA00010062"/>
    </source>
</evidence>
<organism evidence="5 6">
    <name type="scientific">Pseudonocardia oroxyli</name>
    <dbReference type="NCBI Taxonomy" id="366584"/>
    <lineage>
        <taxon>Bacteria</taxon>
        <taxon>Bacillati</taxon>
        <taxon>Actinomycetota</taxon>
        <taxon>Actinomycetes</taxon>
        <taxon>Pseudonocardiales</taxon>
        <taxon>Pseudonocardiaceae</taxon>
        <taxon>Pseudonocardia</taxon>
    </lineage>
</organism>
<name>A0A1G8D1P7_PSEOR</name>
<dbReference type="STRING" id="366584.SAMN05216377_12431"/>
<evidence type="ECO:0000256" key="3">
    <source>
        <dbReference type="SAM" id="SignalP"/>
    </source>
</evidence>
<sequence>MVIQRAVGAALLCAVLAMSGCASSGTSDSSGDADDFVLYASMALTGPIAGPVGAQAAGLKAGVSAVNKDGGIDGRQIRLVLNDDGGDPGRATTLLQEQLDKGPIDLAIPGSISNVALAAVPILTREKILSTGFHAALQDAAKYPYEFNFSPPMPTQTQGLVDEIVARGFKKVALLHANDATGNLVADSYERQLAGAGLSLTTEGYALADVDMTAQLQALQAKNPDVFIFQGFGPLAGYILKDRTKLGWDIPTYGNTEVGSIDLTAVSSPADWKNFQVLAMYSGSAAVPRTAGYTQMTDALKEAGVTINQALPQYAAFWDIPHFVKRVWESADSKNPDALVKAWLQLDEKATPDSPFVFMSRLRFSPESHSIDISPEEAVRILTPGPLVDGQMQGRP</sequence>
<dbReference type="Pfam" id="PF13458">
    <property type="entry name" value="Peripla_BP_6"/>
    <property type="match status" value="1"/>
</dbReference>
<accession>A0A1G8D1P7</accession>
<dbReference type="InterPro" id="IPR028082">
    <property type="entry name" value="Peripla_BP_I"/>
</dbReference>
<dbReference type="Proteomes" id="UP000198967">
    <property type="component" value="Unassembled WGS sequence"/>
</dbReference>
<dbReference type="EMBL" id="FNBE01000024">
    <property type="protein sequence ID" value="SDH51685.1"/>
    <property type="molecule type" value="Genomic_DNA"/>
</dbReference>
<feature type="signal peptide" evidence="3">
    <location>
        <begin position="1"/>
        <end position="24"/>
    </location>
</feature>
<dbReference type="AlphaFoldDB" id="A0A1G8D1P7"/>
<dbReference type="RefSeq" id="WP_143030259.1">
    <property type="nucleotide sequence ID" value="NZ_FNBE01000024.1"/>
</dbReference>
<dbReference type="PANTHER" id="PTHR30483">
    <property type="entry name" value="LEUCINE-SPECIFIC-BINDING PROTEIN"/>
    <property type="match status" value="1"/>
</dbReference>
<dbReference type="InterPro" id="IPR028081">
    <property type="entry name" value="Leu-bd"/>
</dbReference>
<evidence type="ECO:0000256" key="2">
    <source>
        <dbReference type="ARBA" id="ARBA00022729"/>
    </source>
</evidence>
<dbReference type="SUPFAM" id="SSF53822">
    <property type="entry name" value="Periplasmic binding protein-like I"/>
    <property type="match status" value="1"/>
</dbReference>
<protein>
    <submittedName>
        <fullName evidence="5">ABC-type branched-chain amino acid transport system, substrate-binding protein</fullName>
    </submittedName>
</protein>
<dbReference type="InterPro" id="IPR051010">
    <property type="entry name" value="BCAA_transport"/>
</dbReference>
<evidence type="ECO:0000313" key="5">
    <source>
        <dbReference type="EMBL" id="SDH51685.1"/>
    </source>
</evidence>
<comment type="similarity">
    <text evidence="1">Belongs to the leucine-binding protein family.</text>
</comment>
<keyword evidence="6" id="KW-1185">Reference proteome</keyword>
<feature type="chain" id="PRO_5039082096" evidence="3">
    <location>
        <begin position="25"/>
        <end position="396"/>
    </location>
</feature>
<evidence type="ECO:0000313" key="6">
    <source>
        <dbReference type="Proteomes" id="UP000198967"/>
    </source>
</evidence>
<dbReference type="OrthoDB" id="7337537at2"/>
<dbReference type="PANTHER" id="PTHR30483:SF6">
    <property type="entry name" value="PERIPLASMIC BINDING PROTEIN OF ABC TRANSPORTER FOR NATURAL AMINO ACIDS"/>
    <property type="match status" value="1"/>
</dbReference>
<dbReference type="PROSITE" id="PS51257">
    <property type="entry name" value="PROKAR_LIPOPROTEIN"/>
    <property type="match status" value="1"/>
</dbReference>